<evidence type="ECO:0000313" key="1">
    <source>
        <dbReference type="EMBL" id="PIC13088.1"/>
    </source>
</evidence>
<dbReference type="AlphaFoldDB" id="A0A2G5SDD0"/>
<comment type="caution">
    <text evidence="1">The sequence shown here is derived from an EMBL/GenBank/DDBJ whole genome shotgun (WGS) entry which is preliminary data.</text>
</comment>
<dbReference type="Proteomes" id="UP000230233">
    <property type="component" value="Unassembled WGS sequence"/>
</dbReference>
<keyword evidence="2" id="KW-1185">Reference proteome</keyword>
<dbReference type="EMBL" id="PDUG01000015">
    <property type="protein sequence ID" value="PIC13088.1"/>
    <property type="molecule type" value="Genomic_DNA"/>
</dbReference>
<name>A0A2G5SDD0_9PELO</name>
<organism evidence="1 2">
    <name type="scientific">Caenorhabditis nigoni</name>
    <dbReference type="NCBI Taxonomy" id="1611254"/>
    <lineage>
        <taxon>Eukaryota</taxon>
        <taxon>Metazoa</taxon>
        <taxon>Ecdysozoa</taxon>
        <taxon>Nematoda</taxon>
        <taxon>Chromadorea</taxon>
        <taxon>Rhabditida</taxon>
        <taxon>Rhabditina</taxon>
        <taxon>Rhabditomorpha</taxon>
        <taxon>Rhabditoidea</taxon>
        <taxon>Rhabditidae</taxon>
        <taxon>Peloderinae</taxon>
        <taxon>Caenorhabditis</taxon>
    </lineage>
</organism>
<reference evidence="2" key="1">
    <citation type="submission" date="2017-10" db="EMBL/GenBank/DDBJ databases">
        <title>Rapid genome shrinkage in a self-fertile nematode reveals novel sperm competition proteins.</title>
        <authorList>
            <person name="Yin D."/>
            <person name="Schwarz E.M."/>
            <person name="Thomas C.G."/>
            <person name="Felde R.L."/>
            <person name="Korf I.F."/>
            <person name="Cutter A.D."/>
            <person name="Schartner C.M."/>
            <person name="Ralston E.J."/>
            <person name="Meyer B.J."/>
            <person name="Haag E.S."/>
        </authorList>
    </citation>
    <scope>NUCLEOTIDE SEQUENCE [LARGE SCALE GENOMIC DNA]</scope>
    <source>
        <strain evidence="2">JU1422</strain>
    </source>
</reference>
<protein>
    <submittedName>
        <fullName evidence="1">Uncharacterized protein</fullName>
    </submittedName>
</protein>
<gene>
    <name evidence="1" type="ORF">B9Z55_027967</name>
</gene>
<proteinExistence type="predicted"/>
<sequence length="77" mass="8878">MRNARLLILDVWNTRKPGLRSIFTAKPQTKRAEQGSPGGPDLTYQMKFESDALWLQMSPKADEMWSDNCSELLKFEC</sequence>
<accession>A0A2G5SDD0</accession>
<evidence type="ECO:0000313" key="2">
    <source>
        <dbReference type="Proteomes" id="UP000230233"/>
    </source>
</evidence>